<protein>
    <submittedName>
        <fullName evidence="7">Uncharacterized protein</fullName>
    </submittedName>
</protein>
<comment type="caution">
    <text evidence="7">The sequence shown here is derived from an EMBL/GenBank/DDBJ whole genome shotgun (WGS) entry which is preliminary data.</text>
</comment>
<feature type="transmembrane region" description="Helical" evidence="6">
    <location>
        <begin position="128"/>
        <end position="147"/>
    </location>
</feature>
<feature type="transmembrane region" description="Helical" evidence="6">
    <location>
        <begin position="473"/>
        <end position="492"/>
    </location>
</feature>
<feature type="transmembrane region" description="Helical" evidence="6">
    <location>
        <begin position="97"/>
        <end position="116"/>
    </location>
</feature>
<dbReference type="PANTHER" id="PTHR30250">
    <property type="entry name" value="PST FAMILY PREDICTED COLANIC ACID TRANSPORTER"/>
    <property type="match status" value="1"/>
</dbReference>
<dbReference type="GO" id="GO:0005886">
    <property type="term" value="C:plasma membrane"/>
    <property type="evidence" value="ECO:0007669"/>
    <property type="project" value="UniProtKB-SubCell"/>
</dbReference>
<dbReference type="AlphaFoldDB" id="A0A1U7NEZ8"/>
<evidence type="ECO:0000256" key="2">
    <source>
        <dbReference type="ARBA" id="ARBA00022475"/>
    </source>
</evidence>
<organism evidence="7 8">
    <name type="scientific">Ileibacterium valens</name>
    <dbReference type="NCBI Taxonomy" id="1862668"/>
    <lineage>
        <taxon>Bacteria</taxon>
        <taxon>Bacillati</taxon>
        <taxon>Bacillota</taxon>
        <taxon>Erysipelotrichia</taxon>
        <taxon>Erysipelotrichales</taxon>
        <taxon>Erysipelotrichaceae</taxon>
        <taxon>Ileibacterium</taxon>
    </lineage>
</organism>
<gene>
    <name evidence="7" type="ORF">BO222_08310</name>
</gene>
<dbReference type="EMBL" id="MPJW01000163">
    <property type="protein sequence ID" value="OLU38511.1"/>
    <property type="molecule type" value="Genomic_DNA"/>
</dbReference>
<feature type="transmembrane region" description="Helical" evidence="6">
    <location>
        <begin position="51"/>
        <end position="76"/>
    </location>
</feature>
<dbReference type="PANTHER" id="PTHR30250:SF26">
    <property type="entry name" value="PSMA PROTEIN"/>
    <property type="match status" value="1"/>
</dbReference>
<keyword evidence="8" id="KW-1185">Reference proteome</keyword>
<reference evidence="7 8" key="1">
    <citation type="submission" date="2016-11" db="EMBL/GenBank/DDBJ databases">
        <title>Description of two novel members of the family Erysipelotrichaceae: Ileibacterium lipovorans gen. nov., sp. nov. and Dubosiella newyorkensis, gen. nov., sp. nov.</title>
        <authorList>
            <person name="Cox L.M."/>
            <person name="Sohn J."/>
            <person name="Tyrrell K.L."/>
            <person name="Citron D.M."/>
            <person name="Lawson P.A."/>
            <person name="Patel N.B."/>
            <person name="Iizumi T."/>
            <person name="Perez-Perez G.I."/>
            <person name="Goldstein E.J."/>
            <person name="Blaser M.J."/>
        </authorList>
    </citation>
    <scope>NUCLEOTIDE SEQUENCE [LARGE SCALE GENOMIC DNA]</scope>
    <source>
        <strain evidence="7 8">NYU-BL-A3</strain>
    </source>
</reference>
<evidence type="ECO:0000313" key="8">
    <source>
        <dbReference type="Proteomes" id="UP000186341"/>
    </source>
</evidence>
<evidence type="ECO:0000256" key="1">
    <source>
        <dbReference type="ARBA" id="ARBA00004651"/>
    </source>
</evidence>
<comment type="subcellular location">
    <subcellularLocation>
        <location evidence="1">Cell membrane</location>
        <topology evidence="1">Multi-pass membrane protein</topology>
    </subcellularLocation>
</comment>
<keyword evidence="3 6" id="KW-0812">Transmembrane</keyword>
<evidence type="ECO:0000256" key="5">
    <source>
        <dbReference type="ARBA" id="ARBA00023136"/>
    </source>
</evidence>
<keyword evidence="4 6" id="KW-1133">Transmembrane helix</keyword>
<evidence type="ECO:0000256" key="4">
    <source>
        <dbReference type="ARBA" id="ARBA00022989"/>
    </source>
</evidence>
<feature type="transmembrane region" description="Helical" evidence="6">
    <location>
        <begin position="445"/>
        <end position="467"/>
    </location>
</feature>
<dbReference type="InterPro" id="IPR050833">
    <property type="entry name" value="Poly_Biosynth_Transport"/>
</dbReference>
<accession>A0A1U7NEZ8</accession>
<feature type="transmembrane region" description="Helical" evidence="6">
    <location>
        <begin position="167"/>
        <end position="186"/>
    </location>
</feature>
<keyword evidence="5 6" id="KW-0472">Membrane</keyword>
<name>A0A1U7NEZ8_9FIRM</name>
<sequence length="513" mass="58760">MKINKENSRTRNAIRNVLSGILNKSILLLFPFLIRSILIKTLGAEYLGLSSLFTSILQVLNLAELGFGSAIIFSLYKPISVGDKVTISALLNLYKKIYRIIGILVFFTGLIILPFLKYLINGGYPQDINIYILYILYLTNSSVSYFLFAYKSSLLIAHQRTDITSNVMSIISVLQYLVQIIVLYIFKNYYLFVIVMIIFTILNNITSSIIVDYKYPDYKCYGDVPPEIKEQIKTKVTGLMIDKVCQTSRNSLDSIFISYFLGLNLVAVYNNYYTIFNAVVGLMAIFSSSILPGIGNSIVEESVKKNYLDMNKFNFIYMWISGIATVMLLCLYQPFMKLWMGEKMLLKFSSVILISLYFYILKMGDIRGTYSDAIGLWWENRYRAIGETLTNIVLNYLLGKMFGINGIILATLISLFTINFMYGSSILFKKYFGSKRFLKYLSSQLRYFLATSIAAFLSFSICELVPLNGLYEIVVRFIVSFFITNVVYILLYNKTKNYLNAQSFILKLLGRDI</sequence>
<evidence type="ECO:0000256" key="3">
    <source>
        <dbReference type="ARBA" id="ARBA00022692"/>
    </source>
</evidence>
<evidence type="ECO:0000256" key="6">
    <source>
        <dbReference type="SAM" id="Phobius"/>
    </source>
</evidence>
<dbReference type="GeneID" id="82203172"/>
<proteinExistence type="predicted"/>
<dbReference type="RefSeq" id="WP_075820109.1">
    <property type="nucleotide sequence ID" value="NZ_MPJW01000163.1"/>
</dbReference>
<feature type="transmembrane region" description="Helical" evidence="6">
    <location>
        <begin position="402"/>
        <end position="424"/>
    </location>
</feature>
<feature type="transmembrane region" description="Helical" evidence="6">
    <location>
        <begin position="344"/>
        <end position="361"/>
    </location>
</feature>
<feature type="transmembrane region" description="Helical" evidence="6">
    <location>
        <begin position="315"/>
        <end position="332"/>
    </location>
</feature>
<feature type="transmembrane region" description="Helical" evidence="6">
    <location>
        <begin position="272"/>
        <end position="295"/>
    </location>
</feature>
<feature type="transmembrane region" description="Helical" evidence="6">
    <location>
        <begin position="21"/>
        <end position="39"/>
    </location>
</feature>
<dbReference type="OrthoDB" id="8609648at2"/>
<evidence type="ECO:0000313" key="7">
    <source>
        <dbReference type="EMBL" id="OLU38511.1"/>
    </source>
</evidence>
<dbReference type="Proteomes" id="UP000186341">
    <property type="component" value="Unassembled WGS sequence"/>
</dbReference>
<feature type="transmembrane region" description="Helical" evidence="6">
    <location>
        <begin position="192"/>
        <end position="211"/>
    </location>
</feature>
<keyword evidence="2" id="KW-1003">Cell membrane</keyword>